<keyword evidence="2" id="KW-1185">Reference proteome</keyword>
<name>A0A9X2SCA4_9BACL</name>
<dbReference type="EMBL" id="JANIPJ010000035">
    <property type="protein sequence ID" value="MCR2807860.1"/>
    <property type="molecule type" value="Genomic_DNA"/>
</dbReference>
<sequence>MNKKKTSVLLAAALLFAAAYIIVGLRISDQAKEIVRTAMMPPSMIQANMTKEVYNELYPPMRRMTGYEDSYEQDRHQYGIKGFPLHLFFVAKVTVENRYDGDRLGFLEEVELGVKWRKGQWVATDVTTLP</sequence>
<dbReference type="RefSeq" id="WP_257452732.1">
    <property type="nucleotide sequence ID" value="NZ_JANIPJ010000035.1"/>
</dbReference>
<evidence type="ECO:0000313" key="2">
    <source>
        <dbReference type="Proteomes" id="UP001141950"/>
    </source>
</evidence>
<organism evidence="1 2">
    <name type="scientific">Paenibacillus soyae</name>
    <dbReference type="NCBI Taxonomy" id="2969249"/>
    <lineage>
        <taxon>Bacteria</taxon>
        <taxon>Bacillati</taxon>
        <taxon>Bacillota</taxon>
        <taxon>Bacilli</taxon>
        <taxon>Bacillales</taxon>
        <taxon>Paenibacillaceae</taxon>
        <taxon>Paenibacillus</taxon>
    </lineage>
</organism>
<gene>
    <name evidence="1" type="ORF">NQZ67_28685</name>
</gene>
<evidence type="ECO:0000313" key="1">
    <source>
        <dbReference type="EMBL" id="MCR2807860.1"/>
    </source>
</evidence>
<dbReference type="Proteomes" id="UP001141950">
    <property type="component" value="Unassembled WGS sequence"/>
</dbReference>
<proteinExistence type="predicted"/>
<reference evidence="1" key="1">
    <citation type="submission" date="2022-08" db="EMBL/GenBank/DDBJ databases">
        <title>The genomic sequence of strain Paenibacillus sp. SCIV0701.</title>
        <authorList>
            <person name="Zhao H."/>
        </authorList>
    </citation>
    <scope>NUCLEOTIDE SEQUENCE</scope>
    <source>
        <strain evidence="1">SCIV0701</strain>
    </source>
</reference>
<protein>
    <recommendedName>
        <fullName evidence="3">DUF3888 domain-containing protein</fullName>
    </recommendedName>
</protein>
<dbReference type="AlphaFoldDB" id="A0A9X2SCA4"/>
<accession>A0A9X2SCA4</accession>
<comment type="caution">
    <text evidence="1">The sequence shown here is derived from an EMBL/GenBank/DDBJ whole genome shotgun (WGS) entry which is preliminary data.</text>
</comment>
<evidence type="ECO:0008006" key="3">
    <source>
        <dbReference type="Google" id="ProtNLM"/>
    </source>
</evidence>